<keyword evidence="7 9" id="KW-0472">Membrane</keyword>
<feature type="transmembrane region" description="Helical" evidence="10">
    <location>
        <begin position="151"/>
        <end position="168"/>
    </location>
</feature>
<dbReference type="GO" id="GO:0050291">
    <property type="term" value="F:sphingosine N-acyltransferase activity"/>
    <property type="evidence" value="ECO:0007669"/>
    <property type="project" value="InterPro"/>
</dbReference>
<dbReference type="InterPro" id="IPR016439">
    <property type="entry name" value="Lag1/Lac1-like"/>
</dbReference>
<keyword evidence="13" id="KW-1185">Reference proteome</keyword>
<comment type="subcellular location">
    <subcellularLocation>
        <location evidence="1">Endoplasmic reticulum membrane</location>
        <topology evidence="1">Multi-pass membrane protein</topology>
    </subcellularLocation>
</comment>
<dbReference type="SMART" id="SM00724">
    <property type="entry name" value="TLC"/>
    <property type="match status" value="1"/>
</dbReference>
<dbReference type="Pfam" id="PF03798">
    <property type="entry name" value="TRAM_LAG1_CLN8"/>
    <property type="match status" value="1"/>
</dbReference>
<keyword evidence="5" id="KW-0256">Endoplasmic reticulum</keyword>
<dbReference type="GO" id="GO:0005789">
    <property type="term" value="C:endoplasmic reticulum membrane"/>
    <property type="evidence" value="ECO:0007669"/>
    <property type="project" value="UniProtKB-SubCell"/>
</dbReference>
<evidence type="ECO:0000256" key="10">
    <source>
        <dbReference type="SAM" id="Phobius"/>
    </source>
</evidence>
<reference evidence="12" key="1">
    <citation type="submission" date="2023-02" db="EMBL/GenBank/DDBJ databases">
        <authorList>
            <person name="Palmer J.M."/>
        </authorList>
    </citation>
    <scope>NUCLEOTIDE SEQUENCE</scope>
    <source>
        <strain evidence="12">FW57</strain>
    </source>
</reference>
<keyword evidence="3" id="KW-0808">Transferase</keyword>
<evidence type="ECO:0000313" key="13">
    <source>
        <dbReference type="Proteomes" id="UP001197093"/>
    </source>
</evidence>
<feature type="transmembrane region" description="Helical" evidence="10">
    <location>
        <begin position="104"/>
        <end position="131"/>
    </location>
</feature>
<keyword evidence="4 9" id="KW-0812">Transmembrane</keyword>
<sequence>MHEVLRPLAVFGGIKSRGKQSRFMEQMYTACYIAFAAPLGLYTMKQTPGLWYFETRGMYETYPNTTHTAAFKFYYLFQAAFWVQQAIVMLLGQEKPRKDFKELIAHHIITISLIFLSYRFHFTYIGIAVYITHDISDFFLAVSKSLNYLNHRAQSYTFALCIVMWIYLRHYINLNILYSIATEYSTVGPFGFDPEKEQYKCRVGQVGTFCLLAGLQSLNLFWLYCLFRSAYRFVVLGVAKDDRSEVEESEVEEIEMGEVLKGDGGATNLVQRDKI</sequence>
<comment type="similarity">
    <text evidence="2">Belongs to the sphingosine N-acyltransferase family.</text>
</comment>
<feature type="transmembrane region" description="Helical" evidence="10">
    <location>
        <begin position="27"/>
        <end position="44"/>
    </location>
</feature>
<comment type="caution">
    <text evidence="12">The sequence shown here is derived from an EMBL/GenBank/DDBJ whole genome shotgun (WGS) entry which is preliminary data.</text>
</comment>
<dbReference type="AlphaFoldDB" id="A0AAD4EPF6"/>
<dbReference type="PANTHER" id="PTHR12560:SF11">
    <property type="entry name" value="CERAMIDE SYNTHASE LAC1-RELATED"/>
    <property type="match status" value="1"/>
</dbReference>
<dbReference type="Proteomes" id="UP001197093">
    <property type="component" value="Unassembled WGS sequence"/>
</dbReference>
<keyword evidence="8" id="KW-0325">Glycoprotein</keyword>
<feature type="transmembrane region" description="Helical" evidence="10">
    <location>
        <begin position="73"/>
        <end position="92"/>
    </location>
</feature>
<evidence type="ECO:0000256" key="1">
    <source>
        <dbReference type="ARBA" id="ARBA00004477"/>
    </source>
</evidence>
<gene>
    <name evidence="12" type="primary">FUM17</name>
    <name evidence="12" type="ORF">NEMBOFW57_009632</name>
</gene>
<name>A0AAD4EPF6_9PEZI</name>
<keyword evidence="6 10" id="KW-1133">Transmembrane helix</keyword>
<proteinExistence type="inferred from homology"/>
<dbReference type="PROSITE" id="PS50922">
    <property type="entry name" value="TLC"/>
    <property type="match status" value="1"/>
</dbReference>
<evidence type="ECO:0000256" key="3">
    <source>
        <dbReference type="ARBA" id="ARBA00022679"/>
    </source>
</evidence>
<dbReference type="InterPro" id="IPR006634">
    <property type="entry name" value="TLC-dom"/>
</dbReference>
<organism evidence="12 13">
    <name type="scientific">Staphylotrichum longicolle</name>
    <dbReference type="NCBI Taxonomy" id="669026"/>
    <lineage>
        <taxon>Eukaryota</taxon>
        <taxon>Fungi</taxon>
        <taxon>Dikarya</taxon>
        <taxon>Ascomycota</taxon>
        <taxon>Pezizomycotina</taxon>
        <taxon>Sordariomycetes</taxon>
        <taxon>Sordariomycetidae</taxon>
        <taxon>Sordariales</taxon>
        <taxon>Chaetomiaceae</taxon>
        <taxon>Staphylotrichum</taxon>
    </lineage>
</organism>
<evidence type="ECO:0000256" key="8">
    <source>
        <dbReference type="ARBA" id="ARBA00023180"/>
    </source>
</evidence>
<evidence type="ECO:0000256" key="2">
    <source>
        <dbReference type="ARBA" id="ARBA00009808"/>
    </source>
</evidence>
<evidence type="ECO:0000256" key="5">
    <source>
        <dbReference type="ARBA" id="ARBA00022824"/>
    </source>
</evidence>
<evidence type="ECO:0000256" key="9">
    <source>
        <dbReference type="PROSITE-ProRule" id="PRU00205"/>
    </source>
</evidence>
<dbReference type="PIRSF" id="PIRSF005225">
    <property type="entry name" value="LAG1_LAC1"/>
    <property type="match status" value="1"/>
</dbReference>
<evidence type="ECO:0000256" key="7">
    <source>
        <dbReference type="ARBA" id="ARBA00023136"/>
    </source>
</evidence>
<accession>A0AAD4EPF6</accession>
<evidence type="ECO:0000259" key="11">
    <source>
        <dbReference type="PROSITE" id="PS50922"/>
    </source>
</evidence>
<dbReference type="GO" id="GO:0046513">
    <property type="term" value="P:ceramide biosynthetic process"/>
    <property type="evidence" value="ECO:0007669"/>
    <property type="project" value="InterPro"/>
</dbReference>
<dbReference type="EMBL" id="JAHCVI010000005">
    <property type="protein sequence ID" value="KAG7285014.1"/>
    <property type="molecule type" value="Genomic_DNA"/>
</dbReference>
<evidence type="ECO:0000256" key="4">
    <source>
        <dbReference type="ARBA" id="ARBA00022692"/>
    </source>
</evidence>
<dbReference type="PANTHER" id="PTHR12560">
    <property type="entry name" value="LONGEVITY ASSURANCE FACTOR 1 LAG1"/>
    <property type="match status" value="1"/>
</dbReference>
<evidence type="ECO:0000256" key="6">
    <source>
        <dbReference type="ARBA" id="ARBA00022989"/>
    </source>
</evidence>
<evidence type="ECO:0000313" key="12">
    <source>
        <dbReference type="EMBL" id="KAG7285014.1"/>
    </source>
</evidence>
<feature type="domain" description="TLC" evidence="11">
    <location>
        <begin position="18"/>
        <end position="235"/>
    </location>
</feature>
<protein>
    <submittedName>
        <fullName evidence="12">Sphingosine N-acyltransferase-like protein fum17</fullName>
    </submittedName>
</protein>